<feature type="compositionally biased region" description="Low complexity" evidence="1">
    <location>
        <begin position="171"/>
        <end position="213"/>
    </location>
</feature>
<feature type="compositionally biased region" description="Low complexity" evidence="1">
    <location>
        <begin position="98"/>
        <end position="114"/>
    </location>
</feature>
<organismHost>
    <name type="scientific">Homo sapiens</name>
    <name type="common">Human</name>
    <dbReference type="NCBI Taxonomy" id="9606"/>
</organismHost>
<dbReference type="Proteomes" id="UP000282664">
    <property type="component" value="Segment"/>
</dbReference>
<proteinExistence type="predicted"/>
<feature type="compositionally biased region" description="Low complexity" evidence="1">
    <location>
        <begin position="12"/>
        <end position="30"/>
    </location>
</feature>
<feature type="compositionally biased region" description="Pro residues" evidence="1">
    <location>
        <begin position="31"/>
        <end position="42"/>
    </location>
</feature>
<feature type="compositionally biased region" description="Gly residues" evidence="1">
    <location>
        <begin position="160"/>
        <end position="170"/>
    </location>
</feature>
<dbReference type="EC" id="6.3.2.-" evidence="2"/>
<feature type="compositionally biased region" description="Polar residues" evidence="1">
    <location>
        <begin position="60"/>
        <end position="74"/>
    </location>
</feature>
<accession>A0A181ZG35</accession>
<organism evidence="2">
    <name type="scientific">Human herpesvirus 1 (strain 17)</name>
    <name type="common">HHV-1</name>
    <name type="synonym">Human herpes simplex virus 1</name>
    <dbReference type="NCBI Taxonomy" id="10299"/>
    <lineage>
        <taxon>Viruses</taxon>
        <taxon>Duplodnaviria</taxon>
        <taxon>Heunggongvirae</taxon>
        <taxon>Peploviricota</taxon>
        <taxon>Herviviricetes</taxon>
        <taxon>Herpesvirales</taxon>
        <taxon>Orthoherpesviridae</taxon>
        <taxon>Alphaherpesvirinae</taxon>
        <taxon>Simplexvirus</taxon>
        <taxon>Simplexvirus humanalpha1</taxon>
        <taxon>Human herpesvirus 1</taxon>
    </lineage>
</organism>
<feature type="compositionally biased region" description="Basic residues" evidence="1">
    <location>
        <begin position="238"/>
        <end position="247"/>
    </location>
</feature>
<protein>
    <submittedName>
        <fullName evidence="2">E3 ubiquitin-protein ligase ICP0</fullName>
        <ecNumber evidence="2">6.3.2.-</ecNumber>
    </submittedName>
</protein>
<feature type="region of interest" description="Disordered" evidence="1">
    <location>
        <begin position="1"/>
        <end position="257"/>
    </location>
</feature>
<feature type="compositionally biased region" description="Low complexity" evidence="1">
    <location>
        <begin position="43"/>
        <end position="52"/>
    </location>
</feature>
<gene>
    <name evidence="2" type="primary">ICP0_3</name>
    <name evidence="2" type="ORF">P2B_00063</name>
</gene>
<evidence type="ECO:0000313" key="2">
    <source>
        <dbReference type="EMBL" id="SBO07901.1"/>
    </source>
</evidence>
<reference evidence="2" key="1">
    <citation type="submission" date="2016-05" db="EMBL/GenBank/DDBJ databases">
        <authorList>
            <person name="Lavstsen T."/>
            <person name="Jespersen J.S."/>
        </authorList>
    </citation>
    <scope>NUCLEOTIDE SEQUENCE</scope>
    <source>
        <strain evidence="2">2B</strain>
    </source>
</reference>
<feature type="compositionally biased region" description="Polar residues" evidence="1">
    <location>
        <begin position="130"/>
        <end position="140"/>
    </location>
</feature>
<feature type="compositionally biased region" description="Pro residues" evidence="1">
    <location>
        <begin position="1"/>
        <end position="11"/>
    </location>
</feature>
<sequence length="396" mass="39261">MPGSAPRPGPPASAAASGPARPRAAVAPCVRAPPPGPGPRAPAPGAEPAARPADARRVPQSHSSLAQAANQEQSLCRARATVARGSGGPGVEGGHGPSRGAAPSGAAPLPSAVSVEQEAAVRPRKRRGSGQENPSPQSTRPPLAPAGAKRAATHPPSDSGPGGRGQGGPGTPLTSSAASASSSSASSSSAPTPAGAASSAAGAASSSASASSGGAVGALGGRQEETSLGPRAASGPRGPRKCARKTRHAETSGAVPAGGLTRYLPISGVSSVVALSPYVNKTITGDCLPILDMETGNIGAYVVLVDQTGNMATRLRAAVPGWSRRTLLPETAGNHVMPPEYPTAPASEWNSLWMTPVGNMLFDQGTLVGALDFRSLRSRHPWSGEQGASTRDEGKQ</sequence>
<evidence type="ECO:0000256" key="1">
    <source>
        <dbReference type="SAM" id="MobiDB-lite"/>
    </source>
</evidence>
<dbReference type="EMBL" id="LT576870">
    <property type="protein sequence ID" value="SBO07901.1"/>
    <property type="molecule type" value="Genomic_DNA"/>
</dbReference>
<feature type="compositionally biased region" description="Gly residues" evidence="1">
    <location>
        <begin position="85"/>
        <end position="97"/>
    </location>
</feature>
<name>A0A181ZG35_HHV11</name>